<evidence type="ECO:0000313" key="2">
    <source>
        <dbReference type="Proteomes" id="UP000054047"/>
    </source>
</evidence>
<dbReference type="GO" id="GO:0008237">
    <property type="term" value="F:metallopeptidase activity"/>
    <property type="evidence" value="ECO:0007669"/>
    <property type="project" value="InterPro"/>
</dbReference>
<dbReference type="Proteomes" id="UP000054047">
    <property type="component" value="Unassembled WGS sequence"/>
</dbReference>
<organism evidence="1 2">
    <name type="scientific">Ancylostoma duodenale</name>
    <dbReference type="NCBI Taxonomy" id="51022"/>
    <lineage>
        <taxon>Eukaryota</taxon>
        <taxon>Metazoa</taxon>
        <taxon>Ecdysozoa</taxon>
        <taxon>Nematoda</taxon>
        <taxon>Chromadorea</taxon>
        <taxon>Rhabditida</taxon>
        <taxon>Rhabditina</taxon>
        <taxon>Rhabditomorpha</taxon>
        <taxon>Strongyloidea</taxon>
        <taxon>Ancylostomatidae</taxon>
        <taxon>Ancylostomatinae</taxon>
        <taxon>Ancylostoma</taxon>
    </lineage>
</organism>
<keyword evidence="2" id="KW-1185">Reference proteome</keyword>
<dbReference type="OrthoDB" id="6475849at2759"/>
<dbReference type="Gene3D" id="1.10.1380.10">
    <property type="entry name" value="Neutral endopeptidase , domain2"/>
    <property type="match status" value="1"/>
</dbReference>
<sequence>MALDKAKKMLRHIAYPDFILDKEKLDDYYSGGTDSYSQIWGNLSRWSVEHEFKRLIEPVDRNEYDFNPANKFQLPYSSLLSSTTLRQGWLKNTSE</sequence>
<reference evidence="1 2" key="1">
    <citation type="submission" date="2013-12" db="EMBL/GenBank/DDBJ databases">
        <title>Draft genome of the parsitic nematode Ancylostoma duodenale.</title>
        <authorList>
            <person name="Mitreva M."/>
        </authorList>
    </citation>
    <scope>NUCLEOTIDE SEQUENCE [LARGE SCALE GENOMIC DNA]</scope>
    <source>
        <strain evidence="1 2">Zhejiang</strain>
    </source>
</reference>
<dbReference type="InterPro" id="IPR042089">
    <property type="entry name" value="Peptidase_M13_dom_2"/>
</dbReference>
<proteinExistence type="predicted"/>
<accession>A0A0C2DB85</accession>
<gene>
    <name evidence="1" type="ORF">ANCDUO_02644</name>
</gene>
<protein>
    <submittedName>
        <fullName evidence="1">Uncharacterized protein</fullName>
    </submittedName>
</protein>
<evidence type="ECO:0000313" key="1">
    <source>
        <dbReference type="EMBL" id="KIH67028.1"/>
    </source>
</evidence>
<dbReference type="EMBL" id="KN726863">
    <property type="protein sequence ID" value="KIH67028.1"/>
    <property type="molecule type" value="Genomic_DNA"/>
</dbReference>
<name>A0A0C2DB85_9BILA</name>
<dbReference type="MEROPS" id="M13.013"/>
<dbReference type="Gene3D" id="3.40.390.10">
    <property type="entry name" value="Collagenase (Catalytic Domain)"/>
    <property type="match status" value="1"/>
</dbReference>
<dbReference type="SUPFAM" id="SSF55486">
    <property type="entry name" value="Metalloproteases ('zincins'), catalytic domain"/>
    <property type="match status" value="1"/>
</dbReference>
<dbReference type="InterPro" id="IPR024079">
    <property type="entry name" value="MetalloPept_cat_dom_sf"/>
</dbReference>
<dbReference type="AlphaFoldDB" id="A0A0C2DB85"/>